<dbReference type="KEGG" id="sta:STHERM_c12500"/>
<accession>E0RTG0</accession>
<proteinExistence type="inferred from homology"/>
<dbReference type="InterPro" id="IPR004300">
    <property type="entry name" value="Glyco_hydro_57_N"/>
</dbReference>
<dbReference type="SUPFAM" id="SSF74650">
    <property type="entry name" value="Galactose mutarotase-like"/>
    <property type="match status" value="1"/>
</dbReference>
<evidence type="ECO:0000313" key="6">
    <source>
        <dbReference type="EMBL" id="ADN02191.1"/>
    </source>
</evidence>
<evidence type="ECO:0000259" key="5">
    <source>
        <dbReference type="Pfam" id="PF09095"/>
    </source>
</evidence>
<dbReference type="Pfam" id="PF03065">
    <property type="entry name" value="Glyco_hydro_57"/>
    <property type="match status" value="1"/>
</dbReference>
<dbReference type="InterPro" id="IPR015179">
    <property type="entry name" value="A-amylase/a-glucTrfase_C"/>
</dbReference>
<keyword evidence="2" id="KW-0119">Carbohydrate metabolism</keyword>
<dbReference type="Proteomes" id="UP000001296">
    <property type="component" value="Chromosome"/>
</dbReference>
<dbReference type="Pfam" id="PF09095">
    <property type="entry name" value="AmyA-gluTrfs_C"/>
    <property type="match status" value="1"/>
</dbReference>
<dbReference type="EC" id="3.2.1.1" evidence="6"/>
<dbReference type="GO" id="GO:0005975">
    <property type="term" value="P:carbohydrate metabolic process"/>
    <property type="evidence" value="ECO:0007669"/>
    <property type="project" value="InterPro"/>
</dbReference>
<dbReference type="PANTHER" id="PTHR36306">
    <property type="entry name" value="ALPHA-AMYLASE-RELATED-RELATED"/>
    <property type="match status" value="1"/>
</dbReference>
<evidence type="ECO:0000256" key="2">
    <source>
        <dbReference type="ARBA" id="ARBA00023277"/>
    </source>
</evidence>
<feature type="domain" description="Glycoside hydrolase family 57 N-terminal" evidence="3">
    <location>
        <begin position="32"/>
        <end position="189"/>
    </location>
</feature>
<evidence type="ECO:0000313" key="7">
    <source>
        <dbReference type="Proteomes" id="UP000001296"/>
    </source>
</evidence>
<reference evidence="6 7" key="2">
    <citation type="journal article" date="2010" name="J. Bacteriol.">
        <title>Genome sequence of the polysaccharide-degrading, thermophilic anaerobe Spirochaeta thermophila DSM 6192.</title>
        <authorList>
            <person name="Angelov A."/>
            <person name="Liebl S."/>
            <person name="Ballschmiter M."/>
            <person name="Bomeke M."/>
            <person name="Lehmann R."/>
            <person name="Liesegang H."/>
            <person name="Daniel R."/>
            <person name="Liebl W."/>
        </authorList>
    </citation>
    <scope>NUCLEOTIDE SEQUENCE [LARGE SCALE GENOMIC DNA]</scope>
    <source>
        <strain evidence="7">ATCC 49972 / DSM 6192 / RI 19.B1</strain>
    </source>
</reference>
<dbReference type="GO" id="GO:0030246">
    <property type="term" value="F:carbohydrate binding"/>
    <property type="evidence" value="ECO:0007669"/>
    <property type="project" value="InterPro"/>
</dbReference>
<dbReference type="CAZy" id="GH57">
    <property type="family name" value="Glycoside Hydrolase Family 57"/>
</dbReference>
<dbReference type="HOGENOM" id="CLU_026700_0_0_12"/>
<dbReference type="InterPro" id="IPR011330">
    <property type="entry name" value="Glyco_hydro/deAcase_b/a-brl"/>
</dbReference>
<protein>
    <submittedName>
        <fullName evidence="6">Alpha-amylase 1</fullName>
        <ecNumber evidence="6">3.2.1.1</ecNumber>
    </submittedName>
</protein>
<dbReference type="InterPro" id="IPR015178">
    <property type="entry name" value="A-amylase/a-glucTrfase_central"/>
</dbReference>
<dbReference type="InterPro" id="IPR011013">
    <property type="entry name" value="Gal_mutarotase_sf_dom"/>
</dbReference>
<evidence type="ECO:0000256" key="1">
    <source>
        <dbReference type="ARBA" id="ARBA00006821"/>
    </source>
</evidence>
<dbReference type="InterPro" id="IPR014718">
    <property type="entry name" value="GH-type_carb-bd"/>
</dbReference>
<feature type="domain" description="Alpha-amylase/4-alpha-glucanotransferase central" evidence="4">
    <location>
        <begin position="289"/>
        <end position="362"/>
    </location>
</feature>
<reference key="1">
    <citation type="submission" date="2009-08" db="EMBL/GenBank/DDBJ databases">
        <title>The genome sequence of Spirochaeta thermophila DSM6192.</title>
        <authorList>
            <person name="Angelov A."/>
            <person name="Mientus M."/>
            <person name="Wittenberg S."/>
            <person name="Lehmann R."/>
            <person name="Liesegang H."/>
            <person name="Daniel R."/>
            <person name="Liebl W."/>
        </authorList>
    </citation>
    <scope>NUCLEOTIDE SEQUENCE</scope>
    <source>
        <strain>DSM 6192</strain>
    </source>
</reference>
<dbReference type="SUPFAM" id="SSF88713">
    <property type="entry name" value="Glycoside hydrolase/deacetylase"/>
    <property type="match status" value="1"/>
</dbReference>
<dbReference type="Gene3D" id="2.70.98.10">
    <property type="match status" value="1"/>
</dbReference>
<dbReference type="PaxDb" id="665571-STHERM_c12500"/>
<name>E0RTG0_WINT6</name>
<dbReference type="GO" id="GO:0004556">
    <property type="term" value="F:alpha-amylase activity"/>
    <property type="evidence" value="ECO:0007669"/>
    <property type="project" value="UniProtKB-EC"/>
</dbReference>
<keyword evidence="6" id="KW-0326">Glycosidase</keyword>
<sequence>MKNVQCSIGFVLSLPYGKDSREVASFYKSLIKPLVSLIYHTPQIPVSIYMGGALLEMLRSHNGAFFDVMKELCERKQVEILGGGFYEPLFPLISKPDRIGQVELLTTYLRQEFGKRPRGCYLPFGIWSPDLASTLATAGMEYVLLPDVHLSHAGIRMGTQAAFQHYITEHDGKTLCLLPVSTRLKSTLYQGSPREFFEGLLDLPLRDQGVLVLMEDFASWSTLSPSRQEAVLAWWTELFSLLKTRYGELDLRLPRDVVREIVPTRRIHLPPLILSPEGNSEHFYVRQEVSRIEEPHLLYAKMQYVQSLVRQLRGDRSRKKTAREDLYRGQTGAAYSIVSGDGGVACPWLRHAAYRALIQAEKNTREKGIFYPSVVKTDFTFDGYPEYLFQGERYNAYLSTKGGAVFELDILEEEWNLLATCGRYPFLKLEGTSLSGEDKEPRLLFVDRFYEEGVTLEQCIRGTVLVVADFSGAHYTVDHYTRDVLDITLSHEGVVRQGRRQTGVHLSKRYLFGPETLRVRYHLVFEGQPPHPLRFVPEINLSFPPQVPRKMRYLKEGGGGPRDASFLEAGKERAEKVLFLPEGKNGSRCLVSFDKEVPLWHYPVLTAGKKAGETVLQGIALLPLVDILPHTSEYTFEIAISPAVKG</sequence>
<dbReference type="PANTHER" id="PTHR36306:SF1">
    <property type="entry name" value="ALPHA-AMYLASE-RELATED"/>
    <property type="match status" value="1"/>
</dbReference>
<organism evidence="6 7">
    <name type="scientific">Winmispira thermophila (strain ATCC 49972 / DSM 6192 / RI 19.B1)</name>
    <name type="common">Spirochaeta thermophila</name>
    <dbReference type="NCBI Taxonomy" id="665571"/>
    <lineage>
        <taxon>Bacteria</taxon>
        <taxon>Pseudomonadati</taxon>
        <taxon>Spirochaetota</taxon>
        <taxon>Spirochaetia</taxon>
        <taxon>Winmispirales</taxon>
        <taxon>Winmispiraceae</taxon>
        <taxon>Winmispira</taxon>
    </lineage>
</organism>
<dbReference type="InterPro" id="IPR052046">
    <property type="entry name" value="GH57_Enzymes"/>
</dbReference>
<dbReference type="EMBL" id="CP001698">
    <property type="protein sequence ID" value="ADN02191.1"/>
    <property type="molecule type" value="Genomic_DNA"/>
</dbReference>
<feature type="domain" description="Alpha-amylase/4-alpha-glucanotransferase C-terminal" evidence="5">
    <location>
        <begin position="438"/>
        <end position="628"/>
    </location>
</feature>
<dbReference type="AlphaFoldDB" id="E0RTG0"/>
<keyword evidence="6" id="KW-0378">Hydrolase</keyword>
<dbReference type="Gene3D" id="3.20.110.20">
    <property type="match status" value="1"/>
</dbReference>
<dbReference type="RefSeq" id="WP_013314032.1">
    <property type="nucleotide sequence ID" value="NC_014484.1"/>
</dbReference>
<evidence type="ECO:0000259" key="4">
    <source>
        <dbReference type="Pfam" id="PF09094"/>
    </source>
</evidence>
<evidence type="ECO:0000259" key="3">
    <source>
        <dbReference type="Pfam" id="PF03065"/>
    </source>
</evidence>
<comment type="similarity">
    <text evidence="1">Belongs to the glycosyl hydrolase 57 family.</text>
</comment>
<gene>
    <name evidence="6" type="ordered locus">STHERM_c12500</name>
</gene>
<dbReference type="Pfam" id="PF09094">
    <property type="entry name" value="AmyA-A_glucT_m"/>
    <property type="match status" value="1"/>
</dbReference>
<dbReference type="eggNOG" id="COG1449">
    <property type="taxonomic scope" value="Bacteria"/>
</dbReference>